<reference evidence="2" key="2">
    <citation type="submission" date="2021-01" db="EMBL/GenBank/DDBJ databases">
        <authorList>
            <person name="Schikora-Tamarit M.A."/>
        </authorList>
    </citation>
    <scope>NUCLEOTIDE SEQUENCE</scope>
    <source>
        <strain evidence="2">CBS2887</strain>
    </source>
</reference>
<proteinExistence type="predicted"/>
<feature type="region of interest" description="Disordered" evidence="1">
    <location>
        <begin position="46"/>
        <end position="73"/>
    </location>
</feature>
<feature type="compositionally biased region" description="Basic and acidic residues" evidence="1">
    <location>
        <begin position="61"/>
        <end position="73"/>
    </location>
</feature>
<name>A0A9P8TKS8_WICPI</name>
<gene>
    <name evidence="2" type="ORF">WICPIJ_007083</name>
</gene>
<evidence type="ECO:0000256" key="1">
    <source>
        <dbReference type="SAM" id="MobiDB-lite"/>
    </source>
</evidence>
<feature type="compositionally biased region" description="Basic residues" evidence="1">
    <location>
        <begin position="50"/>
        <end position="60"/>
    </location>
</feature>
<protein>
    <submittedName>
        <fullName evidence="2">Uncharacterized protein</fullName>
    </submittedName>
</protein>
<reference evidence="2" key="1">
    <citation type="journal article" date="2021" name="Open Biol.">
        <title>Shared evolutionary footprints suggest mitochondrial oxidative damage underlies multiple complex I losses in fungi.</title>
        <authorList>
            <person name="Schikora-Tamarit M.A."/>
            <person name="Marcet-Houben M."/>
            <person name="Nosek J."/>
            <person name="Gabaldon T."/>
        </authorList>
    </citation>
    <scope>NUCLEOTIDE SEQUENCE</scope>
    <source>
        <strain evidence="2">CBS2887</strain>
    </source>
</reference>
<comment type="caution">
    <text evidence="2">The sequence shown here is derived from an EMBL/GenBank/DDBJ whole genome shotgun (WGS) entry which is preliminary data.</text>
</comment>
<sequence length="73" mass="8071">MVNETGRALCRSQGVVALMGHSVLDRAFDDVIPVAGNDKVALAARNEKQRNHHPNPKPKQFHVEPECKNKRSG</sequence>
<dbReference type="EMBL" id="JAEUBG010004140">
    <property type="protein sequence ID" value="KAH3681951.1"/>
    <property type="molecule type" value="Genomic_DNA"/>
</dbReference>
<dbReference type="Proteomes" id="UP000774326">
    <property type="component" value="Unassembled WGS sequence"/>
</dbReference>
<organism evidence="2 3">
    <name type="scientific">Wickerhamomyces pijperi</name>
    <name type="common">Yeast</name>
    <name type="synonym">Pichia pijperi</name>
    <dbReference type="NCBI Taxonomy" id="599730"/>
    <lineage>
        <taxon>Eukaryota</taxon>
        <taxon>Fungi</taxon>
        <taxon>Dikarya</taxon>
        <taxon>Ascomycota</taxon>
        <taxon>Saccharomycotina</taxon>
        <taxon>Saccharomycetes</taxon>
        <taxon>Phaffomycetales</taxon>
        <taxon>Wickerhamomycetaceae</taxon>
        <taxon>Wickerhamomyces</taxon>
    </lineage>
</organism>
<evidence type="ECO:0000313" key="3">
    <source>
        <dbReference type="Proteomes" id="UP000774326"/>
    </source>
</evidence>
<keyword evidence="3" id="KW-1185">Reference proteome</keyword>
<dbReference type="AlphaFoldDB" id="A0A9P8TKS8"/>
<evidence type="ECO:0000313" key="2">
    <source>
        <dbReference type="EMBL" id="KAH3681951.1"/>
    </source>
</evidence>
<accession>A0A9P8TKS8</accession>